<evidence type="ECO:0000313" key="3">
    <source>
        <dbReference type="Proteomes" id="UP000283497"/>
    </source>
</evidence>
<comment type="caution">
    <text evidence="2">The sequence shown here is derived from an EMBL/GenBank/DDBJ whole genome shotgun (WGS) entry which is preliminary data.</text>
</comment>
<feature type="transmembrane region" description="Helical" evidence="1">
    <location>
        <begin position="152"/>
        <end position="175"/>
    </location>
</feature>
<dbReference type="EMBL" id="QRNJ01000073">
    <property type="protein sequence ID" value="RHK34737.1"/>
    <property type="molecule type" value="Genomic_DNA"/>
</dbReference>
<keyword evidence="1" id="KW-0812">Transmembrane</keyword>
<organism evidence="2 3">
    <name type="scientific">Anaerobutyricum hallii</name>
    <dbReference type="NCBI Taxonomy" id="39488"/>
    <lineage>
        <taxon>Bacteria</taxon>
        <taxon>Bacillati</taxon>
        <taxon>Bacillota</taxon>
        <taxon>Clostridia</taxon>
        <taxon>Lachnospirales</taxon>
        <taxon>Lachnospiraceae</taxon>
        <taxon>Anaerobutyricum</taxon>
    </lineage>
</organism>
<dbReference type="AlphaFoldDB" id="A0A415G3Z9"/>
<feature type="transmembrane region" description="Helical" evidence="1">
    <location>
        <begin position="128"/>
        <end position="146"/>
    </location>
</feature>
<evidence type="ECO:0000256" key="1">
    <source>
        <dbReference type="SAM" id="Phobius"/>
    </source>
</evidence>
<keyword evidence="1" id="KW-1133">Transmembrane helix</keyword>
<keyword evidence="1" id="KW-0472">Membrane</keyword>
<dbReference type="Proteomes" id="UP000283497">
    <property type="component" value="Unassembled WGS sequence"/>
</dbReference>
<evidence type="ECO:0000313" key="2">
    <source>
        <dbReference type="EMBL" id="RHK34737.1"/>
    </source>
</evidence>
<feature type="transmembrane region" description="Helical" evidence="1">
    <location>
        <begin position="79"/>
        <end position="102"/>
    </location>
</feature>
<gene>
    <name evidence="2" type="ORF">DW068_14290</name>
</gene>
<feature type="transmembrane region" description="Helical" evidence="1">
    <location>
        <begin position="47"/>
        <end position="67"/>
    </location>
</feature>
<protein>
    <submittedName>
        <fullName evidence="2">Uncharacterized protein</fullName>
    </submittedName>
</protein>
<proteinExistence type="predicted"/>
<accession>A0A415G3Z9</accession>
<dbReference type="RefSeq" id="WP_147363072.1">
    <property type="nucleotide sequence ID" value="NZ_QRNJ01000073.1"/>
</dbReference>
<sequence length="417" mass="48949">MIEYKRIMENFEEREKYMRWNKADLLHIVKTKRDNIKEKLYCNWLKISLGIIILGGILDIGVGLTGISQFTVSESYMDYIFAAIVSVGLLSFSIIALVAGILQEKFYGYKLRELLTFDGVKRRINLRIYIRTSLYQIILGIILLSLDCKVSCVNAMICLLVAAIFSAGCMAYSVFDIMVNDESVYRTLENGYESLVKRDFNKNGKISYHINTLTNALIESCKERNLEEMEKLCTLYSALIRVVDNKEDLPWEQVNFVETRFQQACCNISTEFGYSKMLKQSIKMLNGVSKYGYWKEDLYLKPILEMKYFNDEELEKNDYRNQVLSLCVLKEYKDGSITDYEWKRILYWYFFVLIKNESATPKIKYQILKNYLSELLYFSRNCEDGKLLVEEEVALEILKYILNTDNMKEQEKLYILL</sequence>
<name>A0A415G3Z9_9FIRM</name>
<reference evidence="2 3" key="1">
    <citation type="submission" date="2018-08" db="EMBL/GenBank/DDBJ databases">
        <title>A genome reference for cultivated species of the human gut microbiota.</title>
        <authorList>
            <person name="Zou Y."/>
            <person name="Xue W."/>
            <person name="Luo G."/>
        </authorList>
    </citation>
    <scope>NUCLEOTIDE SEQUENCE [LARGE SCALE GENOMIC DNA]</scope>
    <source>
        <strain evidence="2 3">AF45-14BH</strain>
    </source>
</reference>